<reference evidence="1 2" key="1">
    <citation type="submission" date="2014-02" db="EMBL/GenBank/DDBJ databases">
        <title>Whole genome shotgun sequence of Rhodococcus wratislaviensis NBRC 100605.</title>
        <authorList>
            <person name="Hosoyama A."/>
            <person name="Tsuchikane K."/>
            <person name="Yoshida I."/>
            <person name="Ohji S."/>
            <person name="Ichikawa N."/>
            <person name="Yamazoe A."/>
            <person name="Fujita N."/>
        </authorList>
    </citation>
    <scope>NUCLEOTIDE SEQUENCE [LARGE SCALE GENOMIC DNA]</scope>
    <source>
        <strain evidence="1 2">NBRC 100605</strain>
    </source>
</reference>
<organism evidence="1 2">
    <name type="scientific">Rhodococcus wratislaviensis NBRC 100605</name>
    <dbReference type="NCBI Taxonomy" id="1219028"/>
    <lineage>
        <taxon>Bacteria</taxon>
        <taxon>Bacillati</taxon>
        <taxon>Actinomycetota</taxon>
        <taxon>Actinomycetes</taxon>
        <taxon>Mycobacteriales</taxon>
        <taxon>Nocardiaceae</taxon>
        <taxon>Rhodococcus</taxon>
    </lineage>
</organism>
<keyword evidence="2" id="KW-1185">Reference proteome</keyword>
<evidence type="ECO:0000313" key="2">
    <source>
        <dbReference type="Proteomes" id="UP000019491"/>
    </source>
</evidence>
<protein>
    <recommendedName>
        <fullName evidence="3">PI3K/PI4K catalytic domain-containing protein</fullName>
    </recommendedName>
</protein>
<gene>
    <name evidence="1" type="ORF">RW1_060_00320</name>
</gene>
<name>X0PZ37_RHOWR</name>
<accession>X0PZ37</accession>
<dbReference type="Proteomes" id="UP000019491">
    <property type="component" value="Unassembled WGS sequence"/>
</dbReference>
<proteinExistence type="predicted"/>
<evidence type="ECO:0008006" key="3">
    <source>
        <dbReference type="Google" id="ProtNLM"/>
    </source>
</evidence>
<evidence type="ECO:0000313" key="1">
    <source>
        <dbReference type="EMBL" id="GAF48823.1"/>
    </source>
</evidence>
<comment type="caution">
    <text evidence="1">The sequence shown here is derived from an EMBL/GenBank/DDBJ whole genome shotgun (WGS) entry which is preliminary data.</text>
</comment>
<dbReference type="EMBL" id="BAWF01000060">
    <property type="protein sequence ID" value="GAF48823.1"/>
    <property type="molecule type" value="Genomic_DNA"/>
</dbReference>
<dbReference type="AlphaFoldDB" id="X0PZ37"/>
<sequence>MGTRESWWGVARVHVKAQEPDAKYMLANELICCRLAAAMGLPVLPGEIAMHPNGRNCWITPQIQLGGMSLPPVDESRVVADQPIVSAGMYAFDWWVRNEDRHVDNVLFDPRLGIWLIDHEDCLGGATGDRMDALLRTINAPLGWHMFRDQPLDPTHVGVWVARIKALPLPAIDGPLQEAYERNLLSRSDQIKLKAFLVDRRAILDSLLRNTADIGQQIEIMAEELGGA</sequence>